<dbReference type="EMBL" id="JBFXLU010000021">
    <property type="protein sequence ID" value="KAL2853299.1"/>
    <property type="molecule type" value="Genomic_DNA"/>
</dbReference>
<evidence type="ECO:0000313" key="2">
    <source>
        <dbReference type="Proteomes" id="UP001610446"/>
    </source>
</evidence>
<comment type="caution">
    <text evidence="1">The sequence shown here is derived from an EMBL/GenBank/DDBJ whole genome shotgun (WGS) entry which is preliminary data.</text>
</comment>
<dbReference type="SUPFAM" id="SSF50630">
    <property type="entry name" value="Acid proteases"/>
    <property type="match status" value="1"/>
</dbReference>
<evidence type="ECO:0008006" key="3">
    <source>
        <dbReference type="Google" id="ProtNLM"/>
    </source>
</evidence>
<gene>
    <name evidence="1" type="ORF">BJY01DRAFT_244265</name>
</gene>
<sequence>MRCGEQVLAVSPRYLGGSLQESLAALEEQGRMIDQFVSPEWYSREMQLGQESSKFSTGPKRYFVQGEIGNRPVVALPDTGADMCLTSKRLASELGLSPIPGTRKKIRLANRKVVQSPGMVKVPWRFSGESETFTLKCWILPRCVHDIILGSSFLNSTETLTSFKSRIQSEFIPQTRNLRLQLLGGKSQQMCGYLNGQLTTAFPDTGSDVMLVSMAYAKEVRVQIDEDPTNCVQIEFAVETTDWTSGIIRDLSWRIGTTEVYCEFFVLDDLCVYVVLRNDYLFEFNVFSECSSSLLDVGLEEEQELWKNCSIRLISQYGQKLDKLEEESLQDLTSADAFSPEKIQENSRGGTKYATKLHLCQMTDNRQPVRMRVKDSVDGKS</sequence>
<name>A0ABR4KLY9_9EURO</name>
<evidence type="ECO:0000313" key="1">
    <source>
        <dbReference type="EMBL" id="KAL2853299.1"/>
    </source>
</evidence>
<dbReference type="Proteomes" id="UP001610446">
    <property type="component" value="Unassembled WGS sequence"/>
</dbReference>
<proteinExistence type="predicted"/>
<dbReference type="Gene3D" id="2.40.70.10">
    <property type="entry name" value="Acid Proteases"/>
    <property type="match status" value="2"/>
</dbReference>
<keyword evidence="2" id="KW-1185">Reference proteome</keyword>
<accession>A0ABR4KLY9</accession>
<dbReference type="CDD" id="cd00303">
    <property type="entry name" value="retropepsin_like"/>
    <property type="match status" value="2"/>
</dbReference>
<dbReference type="Pfam" id="PF13650">
    <property type="entry name" value="Asp_protease_2"/>
    <property type="match status" value="1"/>
</dbReference>
<organism evidence="1 2">
    <name type="scientific">Aspergillus pseudoustus</name>
    <dbReference type="NCBI Taxonomy" id="1810923"/>
    <lineage>
        <taxon>Eukaryota</taxon>
        <taxon>Fungi</taxon>
        <taxon>Dikarya</taxon>
        <taxon>Ascomycota</taxon>
        <taxon>Pezizomycotina</taxon>
        <taxon>Eurotiomycetes</taxon>
        <taxon>Eurotiomycetidae</taxon>
        <taxon>Eurotiales</taxon>
        <taxon>Aspergillaceae</taxon>
        <taxon>Aspergillus</taxon>
        <taxon>Aspergillus subgen. Nidulantes</taxon>
    </lineage>
</organism>
<reference evidence="1 2" key="1">
    <citation type="submission" date="2024-07" db="EMBL/GenBank/DDBJ databases">
        <title>Section-level genome sequencing and comparative genomics of Aspergillus sections Usti and Cavernicolus.</title>
        <authorList>
            <consortium name="Lawrence Berkeley National Laboratory"/>
            <person name="Nybo J.L."/>
            <person name="Vesth T.C."/>
            <person name="Theobald S."/>
            <person name="Frisvad J.C."/>
            <person name="Larsen T.O."/>
            <person name="Kjaerboelling I."/>
            <person name="Rothschild-Mancinelli K."/>
            <person name="Lyhne E.K."/>
            <person name="Kogle M.E."/>
            <person name="Barry K."/>
            <person name="Clum A."/>
            <person name="Na H."/>
            <person name="Ledsgaard L."/>
            <person name="Lin J."/>
            <person name="Lipzen A."/>
            <person name="Kuo A."/>
            <person name="Riley R."/>
            <person name="Mondo S."/>
            <person name="Labutti K."/>
            <person name="Haridas S."/>
            <person name="Pangalinan J."/>
            <person name="Salamov A.A."/>
            <person name="Simmons B.A."/>
            <person name="Magnuson J.K."/>
            <person name="Chen J."/>
            <person name="Drula E."/>
            <person name="Henrissat B."/>
            <person name="Wiebenga A."/>
            <person name="Lubbers R.J."/>
            <person name="Gomes A.C."/>
            <person name="Makela M.R."/>
            <person name="Stajich J."/>
            <person name="Grigoriev I.V."/>
            <person name="Mortensen U.H."/>
            <person name="De Vries R.P."/>
            <person name="Baker S.E."/>
            <person name="Andersen M.R."/>
        </authorList>
    </citation>
    <scope>NUCLEOTIDE SEQUENCE [LARGE SCALE GENOMIC DNA]</scope>
    <source>
        <strain evidence="1 2">CBS 123904</strain>
    </source>
</reference>
<protein>
    <recommendedName>
        <fullName evidence="3">Peptidase A2 domain-containing protein</fullName>
    </recommendedName>
</protein>
<dbReference type="InterPro" id="IPR021109">
    <property type="entry name" value="Peptidase_aspartic_dom_sf"/>
</dbReference>